<evidence type="ECO:0000256" key="1">
    <source>
        <dbReference type="ARBA" id="ARBA00022737"/>
    </source>
</evidence>
<dbReference type="InterPro" id="IPR003609">
    <property type="entry name" value="Pan_app"/>
</dbReference>
<feature type="region of interest" description="Disordered" evidence="3">
    <location>
        <begin position="185"/>
        <end position="233"/>
    </location>
</feature>
<accession>A0A0M3K200</accession>
<dbReference type="WBParaSite" id="ASIM_0001491401-mRNA-1">
    <property type="protein sequence ID" value="ASIM_0001491401-mRNA-1"/>
    <property type="gene ID" value="ASIM_0001491401"/>
</dbReference>
<keyword evidence="2" id="KW-1015">Disulfide bond</keyword>
<dbReference type="SUPFAM" id="SSF82895">
    <property type="entry name" value="TSP-1 type 1 repeat"/>
    <property type="match status" value="8"/>
</dbReference>
<organism evidence="7">
    <name type="scientific">Anisakis simplex</name>
    <name type="common">Herring worm</name>
    <dbReference type="NCBI Taxonomy" id="6269"/>
    <lineage>
        <taxon>Eukaryota</taxon>
        <taxon>Metazoa</taxon>
        <taxon>Ecdysozoa</taxon>
        <taxon>Nematoda</taxon>
        <taxon>Chromadorea</taxon>
        <taxon>Rhabditida</taxon>
        <taxon>Spirurina</taxon>
        <taxon>Ascaridomorpha</taxon>
        <taxon>Ascaridoidea</taxon>
        <taxon>Anisakidae</taxon>
        <taxon>Anisakis</taxon>
        <taxon>Anisakis simplex complex</taxon>
    </lineage>
</organism>
<dbReference type="PANTHER" id="PTHR22906">
    <property type="entry name" value="PROPERDIN"/>
    <property type="match status" value="1"/>
</dbReference>
<dbReference type="InterPro" id="IPR036383">
    <property type="entry name" value="TSP1_rpt_sf"/>
</dbReference>
<evidence type="ECO:0000259" key="4">
    <source>
        <dbReference type="PROSITE" id="PS50948"/>
    </source>
</evidence>
<sequence length="1104" mass="122446">MLASLIVRASNGKRICSKKFHKISDSDSFFQRVDSASAEKCLERCIDQIEHCKAAVFTQDRKKLNGLCQLYAVNSQSNDVKVVIDGTLNPISTVYELADKCAVSLSNNKDDIATRIDPELRYKLENWSDDENEDKILKIIATDTAEHRRKETESDSESHRTETDEGEMRTDHAKTKIAMSEFNGPRFITTDSSHEKESEVSRFRTFPKPPPTTHSREEDGYPTEPKLPSPNRWSSGVHDGVGTENVKPAPIHPVQLSRSGEPIPCADANCYAHALIVSSQMGYVNPCATLVNNPCASRLSNPCPSIPQLVPCASSISDKSPQSTESLSADVVWSEWSGLSTCSVTCGEGIAERRRFCSVEGHCPGASVREEPCEREPCAQWSLWGEWSECSQSCGGGEQKRRRICSSERQCDGPSQMARPCNEQPCVSAEWTPWSPWEPCSATCGTGKQERYRQCLDGPSCPGPSSEQRICEAGLCPSWAEWQPWSSCSKSCGTGHKLVNDSVKMEEDVKEMVKKEHSVINSHVLNGSHGPSGVYAVSRAVIPPQKFERGTAQDQAPCRSNQCPEWANWQDWSECSVTCGHGQQIRRRTCQPDGASCDGNEKEYRFCQDSACPYWDEWSAWSACSVTCGIGARERRRKCIKGDGSVLSNIDEIIADGTEEIDMKSAAKAKLIEINRNRQRNRDGAFTEEKDTSQIQFQTDLPADVLAVRVVYYHSGLRGLRAVHPVEEGIDQAQRLPSIGVQRVDEFRGRLNNRLPPPASGYAVPRDSAFSDDSSRFLRPKYQSRPIFADVRGLQPIIPVKHFSRPRRQASSRNQGNHYSYKSQCQCEGKLFEEGECNVEPCVPTPESQRSDCAWSEWGEWCGCSGPCNVAARIRSRYCDRASSLTSSTFDRRPSLPDKNCKCIGETSQFSQCPPTICSPSSFNRDPTPTSSNFYAAAASDIGSNLRDNRLSGCSWSEWNPWGACVGGIKTRTRSCVGTSAVAIRCQCVGPVISQSVCVSNSLRQKTSNDHSKAEPSSLSSFSTVPDPQDDRIALENRDRDYCSWEVWGPWSSCSVSCGRGGAKIRRRQCPCRHCNNGSSGTEVRDCDLPSCRPEEKLRKDPFD</sequence>
<evidence type="ECO:0000256" key="3">
    <source>
        <dbReference type="SAM" id="MobiDB-lite"/>
    </source>
</evidence>
<dbReference type="PROSITE" id="PS50092">
    <property type="entry name" value="TSP1"/>
    <property type="match status" value="8"/>
</dbReference>
<dbReference type="Gene3D" id="2.20.100.10">
    <property type="entry name" value="Thrombospondin type-1 (TSP1) repeat"/>
    <property type="match status" value="6"/>
</dbReference>
<dbReference type="Proteomes" id="UP000267096">
    <property type="component" value="Unassembled WGS sequence"/>
</dbReference>
<dbReference type="AlphaFoldDB" id="A0A0M3K200"/>
<gene>
    <name evidence="5" type="ORF">ASIM_LOCUS14324</name>
</gene>
<dbReference type="PROSITE" id="PS50948">
    <property type="entry name" value="PAN"/>
    <property type="match status" value="1"/>
</dbReference>
<reference evidence="5 6" key="2">
    <citation type="submission" date="2018-11" db="EMBL/GenBank/DDBJ databases">
        <authorList>
            <consortium name="Pathogen Informatics"/>
        </authorList>
    </citation>
    <scope>NUCLEOTIDE SEQUENCE [LARGE SCALE GENOMIC DNA]</scope>
</reference>
<dbReference type="InterPro" id="IPR052065">
    <property type="entry name" value="Compl_asym_regulator"/>
</dbReference>
<reference evidence="7" key="1">
    <citation type="submission" date="2017-02" db="UniProtKB">
        <authorList>
            <consortium name="WormBaseParasite"/>
        </authorList>
    </citation>
    <scope>IDENTIFICATION</scope>
</reference>
<evidence type="ECO:0000313" key="6">
    <source>
        <dbReference type="Proteomes" id="UP000267096"/>
    </source>
</evidence>
<keyword evidence="6" id="KW-1185">Reference proteome</keyword>
<feature type="region of interest" description="Disordered" evidence="3">
    <location>
        <begin position="146"/>
        <end position="171"/>
    </location>
</feature>
<feature type="compositionally biased region" description="Basic and acidic residues" evidence="3">
    <location>
        <begin position="192"/>
        <end position="202"/>
    </location>
</feature>
<keyword evidence="1" id="KW-0677">Repeat</keyword>
<dbReference type="InterPro" id="IPR000884">
    <property type="entry name" value="TSP1_rpt"/>
</dbReference>
<dbReference type="SMART" id="SM00209">
    <property type="entry name" value="TSP1"/>
    <property type="match status" value="9"/>
</dbReference>
<dbReference type="OrthoDB" id="5873585at2759"/>
<dbReference type="PANTHER" id="PTHR22906:SF47">
    <property type="entry name" value="APPLE DOMAIN-CONTAINING PROTEIN"/>
    <property type="match status" value="1"/>
</dbReference>
<evidence type="ECO:0000313" key="7">
    <source>
        <dbReference type="WBParaSite" id="ASIM_0001491401-mRNA-1"/>
    </source>
</evidence>
<dbReference type="EMBL" id="UYRR01031703">
    <property type="protein sequence ID" value="VDK52068.1"/>
    <property type="molecule type" value="Genomic_DNA"/>
</dbReference>
<feature type="domain" description="Apple" evidence="4">
    <location>
        <begin position="16"/>
        <end position="95"/>
    </location>
</feature>
<protein>
    <submittedName>
        <fullName evidence="7">Properdin (inferred by orthology to a human protein)</fullName>
    </submittedName>
</protein>
<feature type="region of interest" description="Disordered" evidence="3">
    <location>
        <begin position="1008"/>
        <end position="1030"/>
    </location>
</feature>
<evidence type="ECO:0000256" key="2">
    <source>
        <dbReference type="ARBA" id="ARBA00023157"/>
    </source>
</evidence>
<dbReference type="Pfam" id="PF00090">
    <property type="entry name" value="TSP_1"/>
    <property type="match status" value="7"/>
</dbReference>
<feature type="compositionally biased region" description="Polar residues" evidence="3">
    <location>
        <begin position="1015"/>
        <end position="1026"/>
    </location>
</feature>
<proteinExistence type="predicted"/>
<evidence type="ECO:0000313" key="5">
    <source>
        <dbReference type="EMBL" id="VDK52068.1"/>
    </source>
</evidence>
<name>A0A0M3K200_ANISI</name>